<protein>
    <submittedName>
        <fullName evidence="7">Inositol monophosphatase</fullName>
    </submittedName>
</protein>
<evidence type="ECO:0000256" key="3">
    <source>
        <dbReference type="ARBA" id="ARBA00022723"/>
    </source>
</evidence>
<evidence type="ECO:0000256" key="2">
    <source>
        <dbReference type="ARBA" id="ARBA00009759"/>
    </source>
</evidence>
<keyword evidence="3 6" id="KW-0479">Metal-binding</keyword>
<dbReference type="EMBL" id="NHMP01000008">
    <property type="protein sequence ID" value="OXE45648.1"/>
    <property type="molecule type" value="Genomic_DNA"/>
</dbReference>
<dbReference type="InterPro" id="IPR020583">
    <property type="entry name" value="Inositol_monoP_metal-BS"/>
</dbReference>
<keyword evidence="8" id="KW-1185">Reference proteome</keyword>
<comment type="caution">
    <text evidence="7">The sequence shown here is derived from an EMBL/GenBank/DDBJ whole genome shotgun (WGS) entry which is preliminary data.</text>
</comment>
<evidence type="ECO:0000313" key="7">
    <source>
        <dbReference type="EMBL" id="OXE45648.1"/>
    </source>
</evidence>
<proteinExistence type="inferred from homology"/>
<dbReference type="GO" id="GO:0046872">
    <property type="term" value="F:metal ion binding"/>
    <property type="evidence" value="ECO:0007669"/>
    <property type="project" value="UniProtKB-KW"/>
</dbReference>
<evidence type="ECO:0000256" key="4">
    <source>
        <dbReference type="ARBA" id="ARBA00022801"/>
    </source>
</evidence>
<name>A0A227KEB6_9BURK</name>
<comment type="similarity">
    <text evidence="2">Belongs to the inositol monophosphatase superfamily.</text>
</comment>
<dbReference type="Pfam" id="PF00459">
    <property type="entry name" value="Inositol_P"/>
    <property type="match status" value="1"/>
</dbReference>
<feature type="binding site" evidence="6">
    <location>
        <position position="100"/>
    </location>
    <ligand>
        <name>Mg(2+)</name>
        <dbReference type="ChEBI" id="CHEBI:18420"/>
        <label>1</label>
        <note>catalytic</note>
    </ligand>
</feature>
<dbReference type="RefSeq" id="WP_066594151.1">
    <property type="nucleotide sequence ID" value="NZ_CAJTBZ010000003.1"/>
</dbReference>
<dbReference type="Proteomes" id="UP000214610">
    <property type="component" value="Unassembled WGS sequence"/>
</dbReference>
<comment type="cofactor">
    <cofactor evidence="1 6">
        <name>Mg(2+)</name>
        <dbReference type="ChEBI" id="CHEBI:18420"/>
    </cofactor>
</comment>
<dbReference type="SUPFAM" id="SSF56655">
    <property type="entry name" value="Carbohydrate phosphatase"/>
    <property type="match status" value="1"/>
</dbReference>
<evidence type="ECO:0000256" key="5">
    <source>
        <dbReference type="ARBA" id="ARBA00022842"/>
    </source>
</evidence>
<feature type="binding site" evidence="6">
    <location>
        <position position="231"/>
    </location>
    <ligand>
        <name>Mg(2+)</name>
        <dbReference type="ChEBI" id="CHEBI:18420"/>
        <label>1</label>
        <note>catalytic</note>
    </ligand>
</feature>
<feature type="binding site" evidence="6">
    <location>
        <position position="98"/>
    </location>
    <ligand>
        <name>Mg(2+)</name>
        <dbReference type="ChEBI" id="CHEBI:18420"/>
        <label>1</label>
        <note>catalytic</note>
    </ligand>
</feature>
<feature type="binding site" evidence="6">
    <location>
        <position position="79"/>
    </location>
    <ligand>
        <name>Mg(2+)</name>
        <dbReference type="ChEBI" id="CHEBI:18420"/>
        <label>1</label>
        <note>catalytic</note>
    </ligand>
</feature>
<dbReference type="PRINTS" id="PR00377">
    <property type="entry name" value="IMPHPHTASES"/>
</dbReference>
<dbReference type="GO" id="GO:0000105">
    <property type="term" value="P:L-histidine biosynthetic process"/>
    <property type="evidence" value="ECO:0007669"/>
    <property type="project" value="TreeGrafter"/>
</dbReference>
<dbReference type="GeneID" id="78362113"/>
<dbReference type="InterPro" id="IPR051090">
    <property type="entry name" value="Inositol_monoP_superfamily"/>
</dbReference>
<dbReference type="PROSITE" id="PS00629">
    <property type="entry name" value="IMP_1"/>
    <property type="match status" value="1"/>
</dbReference>
<accession>A0A227KEB6</accession>
<dbReference type="Gene3D" id="3.30.540.10">
    <property type="entry name" value="Fructose-1,6-Bisphosphatase, subunit A, domain 1"/>
    <property type="match status" value="1"/>
</dbReference>
<keyword evidence="5 6" id="KW-0460">Magnesium</keyword>
<keyword evidence="4" id="KW-0378">Hydrolase</keyword>
<dbReference type="GO" id="GO:0016791">
    <property type="term" value="F:phosphatase activity"/>
    <property type="evidence" value="ECO:0007669"/>
    <property type="project" value="UniProtKB-ARBA"/>
</dbReference>
<evidence type="ECO:0000313" key="8">
    <source>
        <dbReference type="Proteomes" id="UP000214610"/>
    </source>
</evidence>
<dbReference type="InterPro" id="IPR000760">
    <property type="entry name" value="Inositol_monophosphatase-like"/>
</dbReference>
<dbReference type="AlphaFoldDB" id="A0A227KEB6"/>
<evidence type="ECO:0000256" key="1">
    <source>
        <dbReference type="ARBA" id="ARBA00001946"/>
    </source>
</evidence>
<sequence>MQKKTYCGDCSPEEFQKFEPSFRQLISLANKEILPRFLCGIAVLEKSDHTPVTAADRRAEKVMREWLEQEYPHHGIYGEEFGIKEPVGDFPHYRWILDPIDGTKNFITNAFQFGTLIALEKDNGDGFKPLIGVISHPQVGAWLIGDGKKTVLHLSDNQEISCEVRNTTDLSQATLLTSSHWTTPEQHGTKVIQDLIDQVKLYRTWGDCFGYFAVATGGADIMLDNELNYWDVAAVVPVIEGAKGVICSTSGGNPLKELSAVASNPGLIDKVLDVLNNKNG</sequence>
<dbReference type="Gene3D" id="3.40.190.80">
    <property type="match status" value="1"/>
</dbReference>
<reference evidence="8" key="1">
    <citation type="submission" date="2017-05" db="EMBL/GenBank/DDBJ databases">
        <title>Improved OligoMM genomes.</title>
        <authorList>
            <person name="Garzetti D."/>
        </authorList>
    </citation>
    <scope>NUCLEOTIDE SEQUENCE [LARGE SCALE GENOMIC DNA]</scope>
    <source>
        <strain evidence="8">YL45</strain>
    </source>
</reference>
<gene>
    <name evidence="7" type="ORF">ADH67_10890</name>
</gene>
<feature type="binding site" evidence="6">
    <location>
        <position position="101"/>
    </location>
    <ligand>
        <name>Mg(2+)</name>
        <dbReference type="ChEBI" id="CHEBI:18420"/>
        <label>1</label>
        <note>catalytic</note>
    </ligand>
</feature>
<evidence type="ECO:0000256" key="6">
    <source>
        <dbReference type="PIRSR" id="PIRSR600760-2"/>
    </source>
</evidence>
<organism evidence="7 8">
    <name type="scientific">Turicimonas muris</name>
    <dbReference type="NCBI Taxonomy" id="1796652"/>
    <lineage>
        <taxon>Bacteria</taxon>
        <taxon>Pseudomonadati</taxon>
        <taxon>Pseudomonadota</taxon>
        <taxon>Betaproteobacteria</taxon>
        <taxon>Burkholderiales</taxon>
        <taxon>Sutterellaceae</taxon>
        <taxon>Turicimonas</taxon>
    </lineage>
</organism>
<dbReference type="PANTHER" id="PTHR43200">
    <property type="entry name" value="PHOSPHATASE"/>
    <property type="match status" value="1"/>
</dbReference>
<dbReference type="PANTHER" id="PTHR43200:SF6">
    <property type="entry name" value="3'(2'),5'-BISPHOSPHATE NUCLEOTIDASE"/>
    <property type="match status" value="1"/>
</dbReference>